<evidence type="ECO:0000256" key="8">
    <source>
        <dbReference type="SAM" id="Phobius"/>
    </source>
</evidence>
<dbReference type="InterPro" id="IPR050586">
    <property type="entry name" value="CPA3_Na-H_Antiporter_D"/>
</dbReference>
<evidence type="ECO:0000256" key="2">
    <source>
        <dbReference type="ARBA" id="ARBA00005346"/>
    </source>
</evidence>
<name>A0A1F2PGM6_9FIRM</name>
<proteinExistence type="inferred from homology"/>
<evidence type="ECO:0000256" key="7">
    <source>
        <dbReference type="RuleBase" id="RU000320"/>
    </source>
</evidence>
<feature type="transmembrane region" description="Helical" evidence="8">
    <location>
        <begin position="324"/>
        <end position="343"/>
    </location>
</feature>
<dbReference type="PANTHER" id="PTHR42703:SF1">
    <property type="entry name" value="NA(+)_H(+) ANTIPORTER SUBUNIT D1"/>
    <property type="match status" value="1"/>
</dbReference>
<comment type="caution">
    <text evidence="10">The sequence shown here is derived from an EMBL/GenBank/DDBJ whole genome shotgun (WGS) entry which is preliminary data.</text>
</comment>
<dbReference type="GO" id="GO:0008137">
    <property type="term" value="F:NADH dehydrogenase (ubiquinone) activity"/>
    <property type="evidence" value="ECO:0007669"/>
    <property type="project" value="InterPro"/>
</dbReference>
<feature type="transmembrane region" description="Helical" evidence="8">
    <location>
        <begin position="126"/>
        <end position="143"/>
    </location>
</feature>
<organism evidence="10 11">
    <name type="scientific">Acetobacterium wieringae</name>
    <dbReference type="NCBI Taxonomy" id="52694"/>
    <lineage>
        <taxon>Bacteria</taxon>
        <taxon>Bacillati</taxon>
        <taxon>Bacillota</taxon>
        <taxon>Clostridia</taxon>
        <taxon>Eubacteriales</taxon>
        <taxon>Eubacteriaceae</taxon>
        <taxon>Acetobacterium</taxon>
    </lineage>
</organism>
<dbReference type="Pfam" id="PF00361">
    <property type="entry name" value="Proton_antipo_M"/>
    <property type="match status" value="1"/>
</dbReference>
<dbReference type="PRINTS" id="PR01437">
    <property type="entry name" value="NUOXDRDTASE4"/>
</dbReference>
<dbReference type="EC" id="1.-.-.-" evidence="10"/>
<dbReference type="STRING" id="52694.ACWI_19560"/>
<feature type="transmembrane region" description="Helical" evidence="8">
    <location>
        <begin position="200"/>
        <end position="223"/>
    </location>
</feature>
<dbReference type="RefSeq" id="WP_070371261.1">
    <property type="nucleotide sequence ID" value="NZ_LKEU01000030.1"/>
</dbReference>
<feature type="transmembrane region" description="Helical" evidence="8">
    <location>
        <begin position="438"/>
        <end position="465"/>
    </location>
</feature>
<dbReference type="AlphaFoldDB" id="A0A1F2PGM6"/>
<feature type="transmembrane region" description="Helical" evidence="8">
    <location>
        <begin position="102"/>
        <end position="120"/>
    </location>
</feature>
<keyword evidence="3" id="KW-1003">Cell membrane</keyword>
<keyword evidence="6 8" id="KW-0472">Membrane</keyword>
<dbReference type="InterPro" id="IPR003918">
    <property type="entry name" value="NADH_UbQ_OxRdtase"/>
</dbReference>
<feature type="transmembrane region" description="Helical" evidence="8">
    <location>
        <begin position="235"/>
        <end position="253"/>
    </location>
</feature>
<keyword evidence="4 7" id="KW-0812">Transmembrane</keyword>
<feature type="transmembrane region" description="Helical" evidence="8">
    <location>
        <begin position="477"/>
        <end position="495"/>
    </location>
</feature>
<evidence type="ECO:0000256" key="4">
    <source>
        <dbReference type="ARBA" id="ARBA00022692"/>
    </source>
</evidence>
<accession>A0A1F2PGM6</accession>
<comment type="subcellular location">
    <subcellularLocation>
        <location evidence="1">Cell membrane</location>
        <topology evidence="1">Multi-pass membrane protein</topology>
    </subcellularLocation>
    <subcellularLocation>
        <location evidence="7">Membrane</location>
        <topology evidence="7">Multi-pass membrane protein</topology>
    </subcellularLocation>
</comment>
<evidence type="ECO:0000313" key="11">
    <source>
        <dbReference type="Proteomes" id="UP000176244"/>
    </source>
</evidence>
<feature type="transmembrane region" description="Helical" evidence="8">
    <location>
        <begin position="293"/>
        <end position="312"/>
    </location>
</feature>
<gene>
    <name evidence="10" type="primary">hyfB</name>
    <name evidence="10" type="ORF">ACWI_19560</name>
</gene>
<sequence>MISLHWLILSPLIIGTTAKLMPIKAAKKIMVLFQTALLAAVTMIFVEVRQNGPLLENIGSWPDTIGITLRADLLATAMVFLSCFLFLAMVIFVHNKNYADHLFFFLFLGLESLIIGIFLSNDVFNIFVLIEAATLIITILIMYKQASVSVYDAMMYFLINVVAMSFFLMGLGMLYKKIGVLDFYALEAALSQVNNPASLILPYSFMITAISLKAALMPLFSWLPKAHGTPSAPSVVSVILSGLYVKTGIYVFLRLQTTFAPLIDTSELFVILGFITAVVGFMLALAQTDIKLLLAYSTVSQIGVIMIGISLNNPAAYWGGLYHLMNHAIFKSTLFLTAGMIISEYKTRKISEIHGVYSHMPAVGVATILSILGIIGAPLFNGSISKFLIATGASGSWIESGLILINLGTIIVFMKYGQLLFGHSDKKEAANSDILEKAVVLTLSMLCFLGGIFGSDLIAILFNISLTINPLSYGEKMLLFVGSILLGLLIYRSLFKKRNPLAFIRSFELGFNEICLSITLFFAFMVVYLKITL</sequence>
<feature type="transmembrane region" description="Helical" evidence="8">
    <location>
        <begin position="155"/>
        <end position="175"/>
    </location>
</feature>
<dbReference type="PANTHER" id="PTHR42703">
    <property type="entry name" value="NADH DEHYDROGENASE"/>
    <property type="match status" value="1"/>
</dbReference>
<dbReference type="EMBL" id="LKEU01000030">
    <property type="protein sequence ID" value="OFV70477.1"/>
    <property type="molecule type" value="Genomic_DNA"/>
</dbReference>
<evidence type="ECO:0000256" key="6">
    <source>
        <dbReference type="ARBA" id="ARBA00023136"/>
    </source>
</evidence>
<feature type="transmembrane region" description="Helical" evidence="8">
    <location>
        <begin position="29"/>
        <end position="46"/>
    </location>
</feature>
<dbReference type="GO" id="GO:0042773">
    <property type="term" value="P:ATP synthesis coupled electron transport"/>
    <property type="evidence" value="ECO:0007669"/>
    <property type="project" value="InterPro"/>
</dbReference>
<keyword evidence="5 8" id="KW-1133">Transmembrane helix</keyword>
<dbReference type="Proteomes" id="UP000176244">
    <property type="component" value="Unassembled WGS sequence"/>
</dbReference>
<feature type="transmembrane region" description="Helical" evidence="8">
    <location>
        <begin position="268"/>
        <end position="286"/>
    </location>
</feature>
<feature type="transmembrane region" description="Helical" evidence="8">
    <location>
        <begin position="397"/>
        <end position="417"/>
    </location>
</feature>
<dbReference type="GO" id="GO:0005886">
    <property type="term" value="C:plasma membrane"/>
    <property type="evidence" value="ECO:0007669"/>
    <property type="project" value="UniProtKB-SubCell"/>
</dbReference>
<evidence type="ECO:0000313" key="10">
    <source>
        <dbReference type="EMBL" id="OFV70477.1"/>
    </source>
</evidence>
<evidence type="ECO:0000259" key="9">
    <source>
        <dbReference type="Pfam" id="PF00361"/>
    </source>
</evidence>
<reference evidence="10 11" key="1">
    <citation type="submission" date="2015-09" db="EMBL/GenBank/DDBJ databases">
        <title>Genome sequence of Acetobacterium wieringae DSM 1911.</title>
        <authorList>
            <person name="Poehlein A."/>
            <person name="Bengelsdorf F.R."/>
            <person name="Schiel-Bengelsdorf B."/>
            <person name="Duerre P."/>
            <person name="Daniel R."/>
        </authorList>
    </citation>
    <scope>NUCLEOTIDE SEQUENCE [LARGE SCALE GENOMIC DNA]</scope>
    <source>
        <strain evidence="10 11">DSM 1911</strain>
    </source>
</reference>
<dbReference type="OrthoDB" id="9807568at2"/>
<feature type="transmembrane region" description="Helical" evidence="8">
    <location>
        <begin position="355"/>
        <end position="377"/>
    </location>
</feature>
<comment type="similarity">
    <text evidence="2">Belongs to the CPA3 antiporters (TC 2.A.63) subunit D family.</text>
</comment>
<keyword evidence="10" id="KW-0560">Oxidoreductase</keyword>
<feature type="transmembrane region" description="Helical" evidence="8">
    <location>
        <begin position="507"/>
        <end position="529"/>
    </location>
</feature>
<dbReference type="GO" id="GO:0016491">
    <property type="term" value="F:oxidoreductase activity"/>
    <property type="evidence" value="ECO:0007669"/>
    <property type="project" value="UniProtKB-KW"/>
</dbReference>
<evidence type="ECO:0000256" key="1">
    <source>
        <dbReference type="ARBA" id="ARBA00004651"/>
    </source>
</evidence>
<dbReference type="InterPro" id="IPR001750">
    <property type="entry name" value="ND/Mrp_TM"/>
</dbReference>
<feature type="domain" description="NADH:quinone oxidoreductase/Mrp antiporter transmembrane" evidence="9">
    <location>
        <begin position="120"/>
        <end position="393"/>
    </location>
</feature>
<evidence type="ECO:0000256" key="5">
    <source>
        <dbReference type="ARBA" id="ARBA00022989"/>
    </source>
</evidence>
<protein>
    <submittedName>
        <fullName evidence="10">Hydrogenase-4 component B</fullName>
        <ecNumber evidence="10">1.-.-.-</ecNumber>
    </submittedName>
</protein>
<feature type="transmembrane region" description="Helical" evidence="8">
    <location>
        <begin position="73"/>
        <end position="93"/>
    </location>
</feature>
<evidence type="ECO:0000256" key="3">
    <source>
        <dbReference type="ARBA" id="ARBA00022475"/>
    </source>
</evidence>